<feature type="compositionally biased region" description="Low complexity" evidence="1">
    <location>
        <begin position="280"/>
        <end position="301"/>
    </location>
</feature>
<evidence type="ECO:0000313" key="2">
    <source>
        <dbReference type="EMBL" id="OBZ68604.1"/>
    </source>
</evidence>
<sequence length="412" mass="45751">MCFDCPVHLKASSSNVLRAITSRARYRERDAELSFILLGSTYRSSGHTNLSQEWRTALKVVLLNFSFLHPPMFFFFRFVMALCSLHSHATMPSSCVMGSSRLSTSSSHSHPARKFREPLTLARKLPLKTSEEIQTQVMECLRADYAGLDFVYDMWCALHDEEVRTQKVVEQMLRDQECSRSRRITRTASLLSNISTGQSCDVPKAPQPSIFSSYMRIDKPTPVRPSPLVLAGHNGIPFARTSRAGSICSHSSGCSPCVPLRPSTPEALKTVDKWLSNVDRGSAASSRSSSPRRTAMRPPRSQSSRLLHGLSRPSTPRKKVSSISSVTTAGSSANILHIIKRLPPIPGFNPFIRARAESMSSIIDLRKRNSKNNESTAVDPVLITRPRSKSDTGVLLRGSQWGRDPRFAAGFF</sequence>
<protein>
    <submittedName>
        <fullName evidence="2">Uncharacterized protein</fullName>
    </submittedName>
</protein>
<dbReference type="Proteomes" id="UP000092993">
    <property type="component" value="Unassembled WGS sequence"/>
</dbReference>
<dbReference type="OrthoDB" id="2758484at2759"/>
<gene>
    <name evidence="2" type="ORF">A0H81_11452</name>
</gene>
<evidence type="ECO:0000313" key="3">
    <source>
        <dbReference type="Proteomes" id="UP000092993"/>
    </source>
</evidence>
<proteinExistence type="predicted"/>
<dbReference type="AlphaFoldDB" id="A0A1C7M0I2"/>
<keyword evidence="3" id="KW-1185">Reference proteome</keyword>
<organism evidence="2 3">
    <name type="scientific">Grifola frondosa</name>
    <name type="common">Maitake</name>
    <name type="synonym">Polyporus frondosus</name>
    <dbReference type="NCBI Taxonomy" id="5627"/>
    <lineage>
        <taxon>Eukaryota</taxon>
        <taxon>Fungi</taxon>
        <taxon>Dikarya</taxon>
        <taxon>Basidiomycota</taxon>
        <taxon>Agaricomycotina</taxon>
        <taxon>Agaricomycetes</taxon>
        <taxon>Polyporales</taxon>
        <taxon>Grifolaceae</taxon>
        <taxon>Grifola</taxon>
    </lineage>
</organism>
<comment type="caution">
    <text evidence="2">The sequence shown here is derived from an EMBL/GenBank/DDBJ whole genome shotgun (WGS) entry which is preliminary data.</text>
</comment>
<reference evidence="2 3" key="1">
    <citation type="submission" date="2016-03" db="EMBL/GenBank/DDBJ databases">
        <title>Whole genome sequencing of Grifola frondosa 9006-11.</title>
        <authorList>
            <person name="Min B."/>
            <person name="Park H."/>
            <person name="Kim J.-G."/>
            <person name="Cho H."/>
            <person name="Oh Y.-L."/>
            <person name="Kong W.-S."/>
            <person name="Choi I.-G."/>
        </authorList>
    </citation>
    <scope>NUCLEOTIDE SEQUENCE [LARGE SCALE GENOMIC DNA]</scope>
    <source>
        <strain evidence="2 3">9006-11</strain>
    </source>
</reference>
<evidence type="ECO:0000256" key="1">
    <source>
        <dbReference type="SAM" id="MobiDB-lite"/>
    </source>
</evidence>
<name>A0A1C7M0I2_GRIFR</name>
<accession>A0A1C7M0I2</accession>
<dbReference type="EMBL" id="LUGG01000020">
    <property type="protein sequence ID" value="OBZ68604.1"/>
    <property type="molecule type" value="Genomic_DNA"/>
</dbReference>
<feature type="region of interest" description="Disordered" evidence="1">
    <location>
        <begin position="279"/>
        <end position="325"/>
    </location>
</feature>